<name>A0A7J9LJ47_GOSSC</name>
<reference evidence="1 2" key="1">
    <citation type="journal article" date="2019" name="Genome Biol. Evol.">
        <title>Insights into the evolution of the New World diploid cottons (Gossypium, subgenus Houzingenia) based on genome sequencing.</title>
        <authorList>
            <person name="Grover C.E."/>
            <person name="Arick M.A. 2nd"/>
            <person name="Thrash A."/>
            <person name="Conover J.L."/>
            <person name="Sanders W.S."/>
            <person name="Peterson D.G."/>
            <person name="Frelichowski J.E."/>
            <person name="Scheffler J.A."/>
            <person name="Scheffler B.E."/>
            <person name="Wendel J.F."/>
        </authorList>
    </citation>
    <scope>NUCLEOTIDE SEQUENCE [LARGE SCALE GENOMIC DNA]</scope>
    <source>
        <strain evidence="1">1</strain>
        <tissue evidence="1">Leaf</tissue>
    </source>
</reference>
<comment type="caution">
    <text evidence="1">The sequence shown here is derived from an EMBL/GenBank/DDBJ whole genome shotgun (WGS) entry which is preliminary data.</text>
</comment>
<keyword evidence="2" id="KW-1185">Reference proteome</keyword>
<sequence>GVWFTVKGLQPKSVSGLSLSLPVIGITPPQQRLGIPPSFHLLYSIFCPHHQASDSHTFSCR</sequence>
<evidence type="ECO:0000313" key="1">
    <source>
        <dbReference type="EMBL" id="MBA0858780.1"/>
    </source>
</evidence>
<feature type="non-terminal residue" evidence="1">
    <location>
        <position position="1"/>
    </location>
</feature>
<evidence type="ECO:0000313" key="2">
    <source>
        <dbReference type="Proteomes" id="UP000593576"/>
    </source>
</evidence>
<proteinExistence type="predicted"/>
<dbReference type="Proteomes" id="UP000593576">
    <property type="component" value="Unassembled WGS sequence"/>
</dbReference>
<accession>A0A7J9LJ47</accession>
<protein>
    <submittedName>
        <fullName evidence="1">Uncharacterized protein</fullName>
    </submittedName>
</protein>
<gene>
    <name evidence="1" type="ORF">Goshw_000310</name>
</gene>
<dbReference type="EMBL" id="JABFAF010000007">
    <property type="protein sequence ID" value="MBA0858780.1"/>
    <property type="molecule type" value="Genomic_DNA"/>
</dbReference>
<dbReference type="AlphaFoldDB" id="A0A7J9LJ47"/>
<feature type="non-terminal residue" evidence="1">
    <location>
        <position position="61"/>
    </location>
</feature>
<organism evidence="1 2">
    <name type="scientific">Gossypium schwendimanii</name>
    <name type="common">Cotton</name>
    <dbReference type="NCBI Taxonomy" id="34291"/>
    <lineage>
        <taxon>Eukaryota</taxon>
        <taxon>Viridiplantae</taxon>
        <taxon>Streptophyta</taxon>
        <taxon>Embryophyta</taxon>
        <taxon>Tracheophyta</taxon>
        <taxon>Spermatophyta</taxon>
        <taxon>Magnoliopsida</taxon>
        <taxon>eudicotyledons</taxon>
        <taxon>Gunneridae</taxon>
        <taxon>Pentapetalae</taxon>
        <taxon>rosids</taxon>
        <taxon>malvids</taxon>
        <taxon>Malvales</taxon>
        <taxon>Malvaceae</taxon>
        <taxon>Malvoideae</taxon>
        <taxon>Gossypium</taxon>
    </lineage>
</organism>